<feature type="region of interest" description="Disordered" evidence="4">
    <location>
        <begin position="24"/>
        <end position="63"/>
    </location>
</feature>
<keyword evidence="3 7" id="KW-0378">Hydrolase</keyword>
<dbReference type="CDD" id="cd02696">
    <property type="entry name" value="MurNAc-LAA"/>
    <property type="match status" value="1"/>
</dbReference>
<dbReference type="GO" id="GO:0008745">
    <property type="term" value="F:N-acetylmuramoyl-L-alanine amidase activity"/>
    <property type="evidence" value="ECO:0007669"/>
    <property type="project" value="UniProtKB-EC"/>
</dbReference>
<evidence type="ECO:0000256" key="3">
    <source>
        <dbReference type="ARBA" id="ARBA00022801"/>
    </source>
</evidence>
<dbReference type="Pfam" id="PF01520">
    <property type="entry name" value="Amidase_3"/>
    <property type="match status" value="1"/>
</dbReference>
<dbReference type="PANTHER" id="PTHR30404:SF0">
    <property type="entry name" value="N-ACETYLMURAMOYL-L-ALANINE AMIDASE AMIC"/>
    <property type="match status" value="1"/>
</dbReference>
<evidence type="ECO:0000256" key="4">
    <source>
        <dbReference type="SAM" id="MobiDB-lite"/>
    </source>
</evidence>
<dbReference type="EC" id="3.5.1.28" evidence="2"/>
<dbReference type="PANTHER" id="PTHR30404">
    <property type="entry name" value="N-ACETYLMURAMOYL-L-ALANINE AMIDASE"/>
    <property type="match status" value="1"/>
</dbReference>
<feature type="domain" description="MurNAc-LAA" evidence="6">
    <location>
        <begin position="127"/>
        <end position="281"/>
    </location>
</feature>
<dbReference type="Gene3D" id="3.40.630.40">
    <property type="entry name" value="Zn-dependent exopeptidases"/>
    <property type="match status" value="1"/>
</dbReference>
<dbReference type="EMBL" id="JACIDT010000001">
    <property type="protein sequence ID" value="MBB3924654.1"/>
    <property type="molecule type" value="Genomic_DNA"/>
</dbReference>
<keyword evidence="5" id="KW-0732">Signal</keyword>
<dbReference type="SMART" id="SM00646">
    <property type="entry name" value="Ami_3"/>
    <property type="match status" value="1"/>
</dbReference>
<dbReference type="GO" id="GO:0030288">
    <property type="term" value="C:outer membrane-bounded periplasmic space"/>
    <property type="evidence" value="ECO:0007669"/>
    <property type="project" value="TreeGrafter"/>
</dbReference>
<dbReference type="GO" id="GO:0009253">
    <property type="term" value="P:peptidoglycan catabolic process"/>
    <property type="evidence" value="ECO:0007669"/>
    <property type="project" value="InterPro"/>
</dbReference>
<evidence type="ECO:0000256" key="2">
    <source>
        <dbReference type="ARBA" id="ARBA00011901"/>
    </source>
</evidence>
<evidence type="ECO:0000256" key="5">
    <source>
        <dbReference type="SAM" id="SignalP"/>
    </source>
</evidence>
<dbReference type="SUPFAM" id="SSF53187">
    <property type="entry name" value="Zn-dependent exopeptidases"/>
    <property type="match status" value="1"/>
</dbReference>
<reference evidence="7 8" key="1">
    <citation type="submission" date="2020-08" db="EMBL/GenBank/DDBJ databases">
        <title>Genomic Encyclopedia of Type Strains, Phase IV (KMG-IV): sequencing the most valuable type-strain genomes for metagenomic binning, comparative biology and taxonomic classification.</title>
        <authorList>
            <person name="Goeker M."/>
        </authorList>
    </citation>
    <scope>NUCLEOTIDE SEQUENCE [LARGE SCALE GENOMIC DNA]</scope>
    <source>
        <strain evidence="7 8">DSM 26189</strain>
    </source>
</reference>
<accession>A0A7W6BMW9</accession>
<evidence type="ECO:0000313" key="7">
    <source>
        <dbReference type="EMBL" id="MBB3924654.1"/>
    </source>
</evidence>
<dbReference type="AlphaFoldDB" id="A0A7W6BMW9"/>
<dbReference type="Proteomes" id="UP000571950">
    <property type="component" value="Unassembled WGS sequence"/>
</dbReference>
<evidence type="ECO:0000259" key="6">
    <source>
        <dbReference type="SMART" id="SM00646"/>
    </source>
</evidence>
<proteinExistence type="predicted"/>
<comment type="catalytic activity">
    <reaction evidence="1">
        <text>Hydrolyzes the link between N-acetylmuramoyl residues and L-amino acid residues in certain cell-wall glycopeptides.</text>
        <dbReference type="EC" id="3.5.1.28"/>
    </reaction>
</comment>
<evidence type="ECO:0000313" key="8">
    <source>
        <dbReference type="Proteomes" id="UP000571950"/>
    </source>
</evidence>
<keyword evidence="8" id="KW-1185">Reference proteome</keyword>
<feature type="signal peptide" evidence="5">
    <location>
        <begin position="1"/>
        <end position="21"/>
    </location>
</feature>
<gene>
    <name evidence="7" type="ORF">GGR43_000348</name>
</gene>
<protein>
    <recommendedName>
        <fullName evidence="2">N-acetylmuramoyl-L-alanine amidase</fullName>
        <ecNumber evidence="2">3.5.1.28</ecNumber>
    </recommendedName>
</protein>
<comment type="caution">
    <text evidence="7">The sequence shown here is derived from an EMBL/GenBank/DDBJ whole genome shotgun (WGS) entry which is preliminary data.</text>
</comment>
<dbReference type="RefSeq" id="WP_188070208.1">
    <property type="nucleotide sequence ID" value="NZ_BSPS01000055.1"/>
</dbReference>
<feature type="chain" id="PRO_5030525224" description="N-acetylmuramoyl-L-alanine amidase" evidence="5">
    <location>
        <begin position="22"/>
        <end position="291"/>
    </location>
</feature>
<name>A0A7W6BMW9_9SPHN</name>
<organism evidence="7 8">
    <name type="scientific">Sphingobium jiangsuense</name>
    <dbReference type="NCBI Taxonomy" id="870476"/>
    <lineage>
        <taxon>Bacteria</taxon>
        <taxon>Pseudomonadati</taxon>
        <taxon>Pseudomonadota</taxon>
        <taxon>Alphaproteobacteria</taxon>
        <taxon>Sphingomonadales</taxon>
        <taxon>Sphingomonadaceae</taxon>
        <taxon>Sphingobium</taxon>
    </lineage>
</organism>
<evidence type="ECO:0000256" key="1">
    <source>
        <dbReference type="ARBA" id="ARBA00001561"/>
    </source>
</evidence>
<dbReference type="InterPro" id="IPR002508">
    <property type="entry name" value="MurNAc-LAA_cat"/>
</dbReference>
<sequence length="291" mass="30901">MLFFIALAPALLAAGFVSGTAAGGDSAAYARPPRHTHSITVPIPPASGGGKLPPIAGPADRSRPLVVIDPGHGGHDPGAINEDRKLREKDVTLALAKAVRDRVAAQGRVRVALTREDDSYLSLQERYELARRMGADLFISLHADAADSADAQGATIYTLSETASDREAARLAARENRSDIINGIAIGDQSGSVSSILIDLSQRQAMTLSSNFAELLYREASPYIRFRGRYHRFASLIVLKAPDIPSVLFEAGYITSAADAAQLATPEGRDKVAQGIAQAVGVYFARRSAQP</sequence>
<dbReference type="InterPro" id="IPR050695">
    <property type="entry name" value="N-acetylmuramoyl_amidase_3"/>
</dbReference>